<evidence type="ECO:0000259" key="2">
    <source>
        <dbReference type="Pfam" id="PF02230"/>
    </source>
</evidence>
<dbReference type="SUPFAM" id="SSF53474">
    <property type="entry name" value="alpha/beta-Hydrolases"/>
    <property type="match status" value="1"/>
</dbReference>
<dbReference type="OrthoDB" id="2418081at2759"/>
<dbReference type="GO" id="GO:0005737">
    <property type="term" value="C:cytoplasm"/>
    <property type="evidence" value="ECO:0007669"/>
    <property type="project" value="TreeGrafter"/>
</dbReference>
<feature type="domain" description="Phospholipase/carboxylesterase/thioesterase" evidence="2">
    <location>
        <begin position="238"/>
        <end position="299"/>
    </location>
</feature>
<evidence type="ECO:0000256" key="1">
    <source>
        <dbReference type="ARBA" id="ARBA00006499"/>
    </source>
</evidence>
<dbReference type="PANTHER" id="PTHR10655:SF64">
    <property type="entry name" value="PHOSPHOLIPASE_CARBOXYLESTERASE_THIOESTERASE DOMAIN-CONTAINING PROTEIN"/>
    <property type="match status" value="1"/>
</dbReference>
<dbReference type="InterPro" id="IPR029058">
    <property type="entry name" value="AB_hydrolase_fold"/>
</dbReference>
<comment type="similarity">
    <text evidence="1">Belongs to the AB hydrolase superfamily. AB hydrolase 2 family.</text>
</comment>
<dbReference type="GO" id="GO:0008474">
    <property type="term" value="F:palmitoyl-(protein) hydrolase activity"/>
    <property type="evidence" value="ECO:0007669"/>
    <property type="project" value="TreeGrafter"/>
</dbReference>
<evidence type="ECO:0000313" key="4">
    <source>
        <dbReference type="Proteomes" id="UP000054481"/>
    </source>
</evidence>
<gene>
    <name evidence="3" type="ORF">HIM_05936</name>
</gene>
<dbReference type="Proteomes" id="UP000054481">
    <property type="component" value="Unassembled WGS sequence"/>
</dbReference>
<evidence type="ECO:0000313" key="3">
    <source>
        <dbReference type="EMBL" id="KJZ74586.1"/>
    </source>
</evidence>
<dbReference type="AlphaFoldDB" id="A0A0F7ZJP1"/>
<accession>A0A0F7ZJP1</accession>
<dbReference type="Pfam" id="PF02230">
    <property type="entry name" value="Abhydrolase_2"/>
    <property type="match status" value="2"/>
</dbReference>
<name>A0A0F7ZJP1_9HYPO</name>
<keyword evidence="4" id="KW-1185">Reference proteome</keyword>
<dbReference type="InterPro" id="IPR050565">
    <property type="entry name" value="LYPA1-2/EST-like"/>
</dbReference>
<dbReference type="InterPro" id="IPR003140">
    <property type="entry name" value="PLipase/COase/thioEstase"/>
</dbReference>
<dbReference type="GO" id="GO:0052689">
    <property type="term" value="F:carboxylic ester hydrolase activity"/>
    <property type="evidence" value="ECO:0007669"/>
    <property type="project" value="TreeGrafter"/>
</dbReference>
<proteinExistence type="inferred from homology"/>
<reference evidence="3 4" key="1">
    <citation type="journal article" date="2014" name="Genome Biol. Evol.">
        <title>Comparative genomics and transcriptomics analyses reveal divergent lifestyle features of nematode endoparasitic fungus Hirsutella minnesotensis.</title>
        <authorList>
            <person name="Lai Y."/>
            <person name="Liu K."/>
            <person name="Zhang X."/>
            <person name="Zhang X."/>
            <person name="Li K."/>
            <person name="Wang N."/>
            <person name="Shu C."/>
            <person name="Wu Y."/>
            <person name="Wang C."/>
            <person name="Bushley K.E."/>
            <person name="Xiang M."/>
            <person name="Liu X."/>
        </authorList>
    </citation>
    <scope>NUCLEOTIDE SEQUENCE [LARGE SCALE GENOMIC DNA]</scope>
    <source>
        <strain evidence="3 4">3608</strain>
    </source>
</reference>
<organism evidence="3 4">
    <name type="scientific">Hirsutella minnesotensis 3608</name>
    <dbReference type="NCBI Taxonomy" id="1043627"/>
    <lineage>
        <taxon>Eukaryota</taxon>
        <taxon>Fungi</taxon>
        <taxon>Dikarya</taxon>
        <taxon>Ascomycota</taxon>
        <taxon>Pezizomycotina</taxon>
        <taxon>Sordariomycetes</taxon>
        <taxon>Hypocreomycetidae</taxon>
        <taxon>Hypocreales</taxon>
        <taxon>Ophiocordycipitaceae</taxon>
        <taxon>Hirsutella</taxon>
    </lineage>
</organism>
<dbReference type="EMBL" id="KQ030524">
    <property type="protein sequence ID" value="KJZ74586.1"/>
    <property type="molecule type" value="Genomic_DNA"/>
</dbReference>
<protein>
    <recommendedName>
        <fullName evidence="2">Phospholipase/carboxylesterase/thioesterase domain-containing protein</fullName>
    </recommendedName>
</protein>
<feature type="domain" description="Phospholipase/carboxylesterase/thioesterase" evidence="2">
    <location>
        <begin position="28"/>
        <end position="180"/>
    </location>
</feature>
<dbReference type="Gene3D" id="3.40.50.1820">
    <property type="entry name" value="alpha/beta hydrolase"/>
    <property type="match status" value="1"/>
</dbReference>
<dbReference type="PANTHER" id="PTHR10655">
    <property type="entry name" value="LYSOPHOSPHOLIPASE-RELATED"/>
    <property type="match status" value="1"/>
</dbReference>
<sequence>MHRPCQCQSNFRGIEAGDSVFQFPDPVIVPPARAPHELTVVFLHGRGHTGQATRDSLLATIIRKDTAFCEALCHARFVFPTAPLTRATKYRRSLVRQWYDGTGDWEPEARGSMRPSIDYIRGLIRTEIEILGGNSRKVVLAGFSQGCAMALVSLLLWEGDPLGAVVGMSGFIPLNTYLMDILESSSPTTGDVHIAGGIEWDDNRQSDSRGPLQVAIDELRQEAELPIKADSTLVFPFQSTPVFLGHGTADKSVELRHGQQLAALLAKMGIDVEFRTYQGLEHKLSSDMLNHVADFVSKVSSR</sequence>